<keyword evidence="4 10" id="KW-0812">Transmembrane</keyword>
<dbReference type="InterPro" id="IPR009056">
    <property type="entry name" value="Cyt_c-like_dom"/>
</dbReference>
<feature type="transmembrane region" description="Helical" evidence="10">
    <location>
        <begin position="503"/>
        <end position="519"/>
    </location>
</feature>
<comment type="subcellular location">
    <subcellularLocation>
        <location evidence="1">Membrane</location>
        <topology evidence="1">Multi-pass membrane protein</topology>
    </subcellularLocation>
</comment>
<evidence type="ECO:0000256" key="3">
    <source>
        <dbReference type="ARBA" id="ARBA00022617"/>
    </source>
</evidence>
<keyword evidence="6 10" id="KW-1133">Transmembrane helix</keyword>
<evidence type="ECO:0000256" key="1">
    <source>
        <dbReference type="ARBA" id="ARBA00004141"/>
    </source>
</evidence>
<feature type="transmembrane region" description="Helical" evidence="10">
    <location>
        <begin position="460"/>
        <end position="477"/>
    </location>
</feature>
<dbReference type="InterPro" id="IPR036909">
    <property type="entry name" value="Cyt_c-like_dom_sf"/>
</dbReference>
<dbReference type="Proteomes" id="UP001597094">
    <property type="component" value="Unassembled WGS sequence"/>
</dbReference>
<dbReference type="Pfam" id="PF00034">
    <property type="entry name" value="Cytochrom_C"/>
    <property type="match status" value="1"/>
</dbReference>
<evidence type="ECO:0000256" key="9">
    <source>
        <dbReference type="PROSITE-ProRule" id="PRU00433"/>
    </source>
</evidence>
<evidence type="ECO:0000256" key="10">
    <source>
        <dbReference type="SAM" id="Phobius"/>
    </source>
</evidence>
<evidence type="ECO:0000313" key="13">
    <source>
        <dbReference type="Proteomes" id="UP001597094"/>
    </source>
</evidence>
<dbReference type="SUPFAM" id="SSF46626">
    <property type="entry name" value="Cytochrome c"/>
    <property type="match status" value="1"/>
</dbReference>
<comment type="caution">
    <text evidence="12">The sequence shown here is derived from an EMBL/GenBank/DDBJ whole genome shotgun (WGS) entry which is preliminary data.</text>
</comment>
<keyword evidence="5 9" id="KW-0479">Metal-binding</keyword>
<evidence type="ECO:0000256" key="5">
    <source>
        <dbReference type="ARBA" id="ARBA00022723"/>
    </source>
</evidence>
<dbReference type="Pfam" id="PF03239">
    <property type="entry name" value="FTR1"/>
    <property type="match status" value="1"/>
</dbReference>
<dbReference type="EMBL" id="JBHTLD010000111">
    <property type="protein sequence ID" value="MFD1187041.1"/>
    <property type="molecule type" value="Genomic_DNA"/>
</dbReference>
<protein>
    <submittedName>
        <fullName evidence="12">FTR1 family protein</fullName>
    </submittedName>
</protein>
<evidence type="ECO:0000256" key="7">
    <source>
        <dbReference type="ARBA" id="ARBA00023004"/>
    </source>
</evidence>
<dbReference type="PANTHER" id="PTHR31632:SF2">
    <property type="entry name" value="PLASMA MEMBRANE IRON PERMEASE"/>
    <property type="match status" value="1"/>
</dbReference>
<feature type="transmembrane region" description="Helical" evidence="10">
    <location>
        <begin position="613"/>
        <end position="638"/>
    </location>
</feature>
<evidence type="ECO:0000256" key="2">
    <source>
        <dbReference type="ARBA" id="ARBA00008333"/>
    </source>
</evidence>
<keyword evidence="7 9" id="KW-0408">Iron</keyword>
<reference evidence="13" key="1">
    <citation type="journal article" date="2019" name="Int. J. Syst. Evol. Microbiol.">
        <title>The Global Catalogue of Microorganisms (GCM) 10K type strain sequencing project: providing services to taxonomists for standard genome sequencing and annotation.</title>
        <authorList>
            <consortium name="The Broad Institute Genomics Platform"/>
            <consortium name="The Broad Institute Genome Sequencing Center for Infectious Disease"/>
            <person name="Wu L."/>
            <person name="Ma J."/>
        </authorList>
    </citation>
    <scope>NUCLEOTIDE SEQUENCE [LARGE SCALE GENOMIC DNA]</scope>
    <source>
        <strain evidence="13">JCM 31319</strain>
    </source>
</reference>
<evidence type="ECO:0000313" key="12">
    <source>
        <dbReference type="EMBL" id="MFD1187041.1"/>
    </source>
</evidence>
<evidence type="ECO:0000256" key="4">
    <source>
        <dbReference type="ARBA" id="ARBA00022692"/>
    </source>
</evidence>
<dbReference type="RefSeq" id="WP_377528099.1">
    <property type="nucleotide sequence ID" value="NZ_JBHTLD010000111.1"/>
</dbReference>
<dbReference type="InterPro" id="IPR004923">
    <property type="entry name" value="FTR1/Fip1/EfeU"/>
</dbReference>
<feature type="transmembrane region" description="Helical" evidence="10">
    <location>
        <begin position="385"/>
        <end position="413"/>
    </location>
</feature>
<dbReference type="PANTHER" id="PTHR31632">
    <property type="entry name" value="IRON TRANSPORTER FTH1"/>
    <property type="match status" value="1"/>
</dbReference>
<evidence type="ECO:0000256" key="6">
    <source>
        <dbReference type="ARBA" id="ARBA00022989"/>
    </source>
</evidence>
<gene>
    <name evidence="12" type="ORF">ACFQ2O_12570</name>
</gene>
<keyword evidence="3 9" id="KW-0349">Heme</keyword>
<proteinExistence type="inferred from homology"/>
<evidence type="ECO:0000256" key="8">
    <source>
        <dbReference type="ARBA" id="ARBA00023136"/>
    </source>
</evidence>
<organism evidence="12 13">
    <name type="scientific">Pontibacter rugosus</name>
    <dbReference type="NCBI Taxonomy" id="1745966"/>
    <lineage>
        <taxon>Bacteria</taxon>
        <taxon>Pseudomonadati</taxon>
        <taxon>Bacteroidota</taxon>
        <taxon>Cytophagia</taxon>
        <taxon>Cytophagales</taxon>
        <taxon>Hymenobacteraceae</taxon>
        <taxon>Pontibacter</taxon>
    </lineage>
</organism>
<evidence type="ECO:0000259" key="11">
    <source>
        <dbReference type="PROSITE" id="PS51007"/>
    </source>
</evidence>
<sequence>MHKFIKLINLPTLVWVLMMLLWPGKILASDQDKSVQTIIHLLDYIARDYPAAVQQGTIYNAGEYAEMKEFSRTTYRTAEQLQSIRNEKELLSKFQQLNDRIEEKSSADSIAALAKNIKTEVIRLTNYQVAPTRWPDLALGKNLYMVNCVPCHGTQGSGQGKLAKGLRPAPTNFLDSVLLRGVSPFQAFNTIRLGIAGTAMRGFEELSDEEVWELAFYVKSLRFRDTGIDSTALEKLFNQAEADVTLSDAATLNDRELQARLSESGEKATAKVAAVRLHSPEGHSLNSLQLAREYIAGSLDAYRKSAFGVARQKALAAYLEGIEPVEAQLRANDPQFTVAIEAQMLRLRKAVEDRKPVGQVKKEAEKSLEMVSQAGKLIQDTKLTFWLSLLLTASILLREGVEAFLIIAVVLAIIRTSGTKKALPWLHGGWLAAILVGLLGWFFSGWILEISGRGREMMEGAVSLLAVVVLVFVGFWLHSNSHARQWKAFIEDKVHRLLNKERMIGLAVFSFMVVFREAFESVLFLRAISLETSPENQSAIGFGVAAAFIVIALLVILFLRFSQRIPVRQLFRYSSWVVTLLAVILIGKGIHSIQESGIFSVTGLPLDFRVDWLGLYPTMETVLSQALLLAVILSLGYLNSRKFKLNG</sequence>
<keyword evidence="8 10" id="KW-0472">Membrane</keyword>
<feature type="domain" description="Cytochrome c" evidence="11">
    <location>
        <begin position="135"/>
        <end position="222"/>
    </location>
</feature>
<keyword evidence="13" id="KW-1185">Reference proteome</keyword>
<feature type="transmembrane region" description="Helical" evidence="10">
    <location>
        <begin position="573"/>
        <end position="593"/>
    </location>
</feature>
<dbReference type="PROSITE" id="PS51007">
    <property type="entry name" value="CYTC"/>
    <property type="match status" value="1"/>
</dbReference>
<name>A0ABW3SQL9_9BACT</name>
<feature type="transmembrane region" description="Helical" evidence="10">
    <location>
        <begin position="425"/>
        <end position="448"/>
    </location>
</feature>
<accession>A0ABW3SQL9</accession>
<comment type="similarity">
    <text evidence="2">Belongs to the oxidase-dependent Fe transporter (OFeT) (TC 9.A.10.1) family.</text>
</comment>
<feature type="transmembrane region" description="Helical" evidence="10">
    <location>
        <begin position="539"/>
        <end position="561"/>
    </location>
</feature>
<dbReference type="Gene3D" id="1.10.760.10">
    <property type="entry name" value="Cytochrome c-like domain"/>
    <property type="match status" value="1"/>
</dbReference>